<dbReference type="InterPro" id="IPR023772">
    <property type="entry name" value="DNA-bd_HTH_TetR-type_CS"/>
</dbReference>
<dbReference type="EMBL" id="JBEWLZ010000005">
    <property type="protein sequence ID" value="MET1490211.1"/>
    <property type="molecule type" value="Genomic_DNA"/>
</dbReference>
<dbReference type="SUPFAM" id="SSF48498">
    <property type="entry name" value="Tetracyclin repressor-like, C-terminal domain"/>
    <property type="match status" value="1"/>
</dbReference>
<feature type="DNA-binding region" description="H-T-H motif" evidence="5">
    <location>
        <begin position="64"/>
        <end position="83"/>
    </location>
</feature>
<evidence type="ECO:0000313" key="7">
    <source>
        <dbReference type="EMBL" id="MET1490211.1"/>
    </source>
</evidence>
<organism evidence="7 8">
    <name type="scientific">Uliginosibacterium paludis</name>
    <dbReference type="NCBI Taxonomy" id="1615952"/>
    <lineage>
        <taxon>Bacteria</taxon>
        <taxon>Pseudomonadati</taxon>
        <taxon>Pseudomonadota</taxon>
        <taxon>Betaproteobacteria</taxon>
        <taxon>Rhodocyclales</taxon>
        <taxon>Zoogloeaceae</taxon>
        <taxon>Uliginosibacterium</taxon>
    </lineage>
</organism>
<dbReference type="PANTHER" id="PTHR30055:SF240">
    <property type="entry name" value="HTH-TYPE TRANSCRIPTIONAL REGULATOR ACRR"/>
    <property type="match status" value="1"/>
</dbReference>
<dbReference type="Gene3D" id="1.10.357.10">
    <property type="entry name" value="Tetracycline Repressor, domain 2"/>
    <property type="match status" value="1"/>
</dbReference>
<dbReference type="Pfam" id="PF08361">
    <property type="entry name" value="TetR_C_2"/>
    <property type="match status" value="1"/>
</dbReference>
<feature type="domain" description="HTH tetR-type" evidence="6">
    <location>
        <begin position="41"/>
        <end position="101"/>
    </location>
</feature>
<dbReference type="InterPro" id="IPR009057">
    <property type="entry name" value="Homeodomain-like_sf"/>
</dbReference>
<dbReference type="Proteomes" id="UP001548590">
    <property type="component" value="Unassembled WGS sequence"/>
</dbReference>
<sequence>MHPDRTELYIHPCMYVSLAIKSVLVTHKGGLMVRKTKEEAQATREQLLDAAERLFSENGVSATSLNDIARAAALTRGAVYWHFENKSDLLMALWDRVALPIEQAFADADRDVGNDTLLLIERKSCWIADNIEKNDRIRLLMNILMLRCEFATETASARTHFLNIREECIGEVRQHFEVAIKSGRLAPCVNAEQAAMGLFGLTDGICFHWLIQPERFLIAETTRNAVRAYLRGLQAEGKSSRPKSVQ</sequence>
<evidence type="ECO:0000256" key="1">
    <source>
        <dbReference type="ARBA" id="ARBA00022491"/>
    </source>
</evidence>
<dbReference type="InterPro" id="IPR013572">
    <property type="entry name" value="Tscrpt_reg_MAATS_C"/>
</dbReference>
<reference evidence="7 8" key="1">
    <citation type="submission" date="2024-07" db="EMBL/GenBank/DDBJ databases">
        <title>Uliginosibacterium paludis KCTC:42655.</title>
        <authorList>
            <person name="Kim M.K."/>
        </authorList>
    </citation>
    <scope>NUCLEOTIDE SEQUENCE [LARGE SCALE GENOMIC DNA]</scope>
    <source>
        <strain evidence="7 8">KCTC 42655</strain>
    </source>
</reference>
<evidence type="ECO:0000256" key="2">
    <source>
        <dbReference type="ARBA" id="ARBA00023015"/>
    </source>
</evidence>
<dbReference type="PROSITE" id="PS50977">
    <property type="entry name" value="HTH_TETR_2"/>
    <property type="match status" value="1"/>
</dbReference>
<evidence type="ECO:0000256" key="4">
    <source>
        <dbReference type="ARBA" id="ARBA00023163"/>
    </source>
</evidence>
<dbReference type="RefSeq" id="WP_345928357.1">
    <property type="nucleotide sequence ID" value="NZ_JBDIVF010000006.1"/>
</dbReference>
<dbReference type="SUPFAM" id="SSF46689">
    <property type="entry name" value="Homeodomain-like"/>
    <property type="match status" value="1"/>
</dbReference>
<dbReference type="PRINTS" id="PR00455">
    <property type="entry name" value="HTHTETR"/>
</dbReference>
<evidence type="ECO:0000259" key="6">
    <source>
        <dbReference type="PROSITE" id="PS50977"/>
    </source>
</evidence>
<keyword evidence="4" id="KW-0804">Transcription</keyword>
<dbReference type="Pfam" id="PF00440">
    <property type="entry name" value="TetR_N"/>
    <property type="match status" value="1"/>
</dbReference>
<comment type="caution">
    <text evidence="7">The sequence shown here is derived from an EMBL/GenBank/DDBJ whole genome shotgun (WGS) entry which is preliminary data.</text>
</comment>
<dbReference type="InterPro" id="IPR050109">
    <property type="entry name" value="HTH-type_TetR-like_transc_reg"/>
</dbReference>
<evidence type="ECO:0000313" key="8">
    <source>
        <dbReference type="Proteomes" id="UP001548590"/>
    </source>
</evidence>
<accession>A0ABV2CQL4</accession>
<protein>
    <submittedName>
        <fullName evidence="7">TetR family transcriptional regulator</fullName>
    </submittedName>
</protein>
<keyword evidence="2" id="KW-0805">Transcription regulation</keyword>
<evidence type="ECO:0000256" key="5">
    <source>
        <dbReference type="PROSITE-ProRule" id="PRU00335"/>
    </source>
</evidence>
<dbReference type="PANTHER" id="PTHR30055">
    <property type="entry name" value="HTH-TYPE TRANSCRIPTIONAL REGULATOR RUTR"/>
    <property type="match status" value="1"/>
</dbReference>
<keyword evidence="8" id="KW-1185">Reference proteome</keyword>
<keyword evidence="1" id="KW-0678">Repressor</keyword>
<name>A0ABV2CQL4_9RHOO</name>
<dbReference type="InterPro" id="IPR001647">
    <property type="entry name" value="HTH_TetR"/>
</dbReference>
<gene>
    <name evidence="7" type="ORF">ABVT11_10280</name>
</gene>
<dbReference type="InterPro" id="IPR036271">
    <property type="entry name" value="Tet_transcr_reg_TetR-rel_C_sf"/>
</dbReference>
<proteinExistence type="predicted"/>
<keyword evidence="3 5" id="KW-0238">DNA-binding</keyword>
<evidence type="ECO:0000256" key="3">
    <source>
        <dbReference type="ARBA" id="ARBA00023125"/>
    </source>
</evidence>
<dbReference type="PROSITE" id="PS01081">
    <property type="entry name" value="HTH_TETR_1"/>
    <property type="match status" value="1"/>
</dbReference>